<dbReference type="PROSITE" id="PS50850">
    <property type="entry name" value="MFS"/>
    <property type="match status" value="1"/>
</dbReference>
<dbReference type="Gene3D" id="1.20.1250.20">
    <property type="entry name" value="MFS general substrate transporter like domains"/>
    <property type="match status" value="1"/>
</dbReference>
<evidence type="ECO:0000256" key="6">
    <source>
        <dbReference type="ARBA" id="ARBA00023136"/>
    </source>
</evidence>
<dbReference type="AlphaFoldDB" id="A0A1C3H3Y6"/>
<sequence>MRRARALRRIRYNGATFLSFSAMNSRFTAIVAPLRDLLRYRDRPELFALLIYQAITTTGFTLLMPLVSVHFVADVGMAAATVGMALALRQISQQGLTFIGGMLADRYGLKPVLCTGLIIRAVGFFMLGYATAMPTFFTALLLTGLGGALFDAPFQAATVAMTQPQERREFYLLANYLSGIAATIGPLLAIALLLIDFSAVGVAAGLCFLTNVFVALRYFPNTRPSTSSDGDDTPQLRRLLRDRIYLRFVAIMCGYWFVVMQVNISFPLLAESLTGSQSSAGWFYTFSSVLTLILQYFLVRRLQRHFASHQLLITGTLIMTCGTFFLGTSSNFAFFLLWVACYTCGYLISRPMIDILVAHLAHPRALGLYVGISNISIGLGGGLGNFLGGWLYDLGKTYHLPLLPWSVFAAVGLFTAWQLALYFRRHPQAVAQ</sequence>
<dbReference type="InterPro" id="IPR011701">
    <property type="entry name" value="MFS"/>
</dbReference>
<feature type="transmembrane region" description="Helical" evidence="7">
    <location>
        <begin position="170"/>
        <end position="195"/>
    </location>
</feature>
<dbReference type="InterPro" id="IPR036259">
    <property type="entry name" value="MFS_trans_sf"/>
</dbReference>
<feature type="domain" description="Major facilitator superfamily (MFS) profile" evidence="8">
    <location>
        <begin position="45"/>
        <end position="430"/>
    </location>
</feature>
<dbReference type="PANTHER" id="PTHR23517">
    <property type="entry name" value="RESISTANCE PROTEIN MDTM, PUTATIVE-RELATED-RELATED"/>
    <property type="match status" value="1"/>
</dbReference>
<feature type="transmembrane region" description="Helical" evidence="7">
    <location>
        <begin position="332"/>
        <end position="353"/>
    </location>
</feature>
<proteinExistence type="predicted"/>
<keyword evidence="5 7" id="KW-1133">Transmembrane helix</keyword>
<dbReference type="GO" id="GO:0005886">
    <property type="term" value="C:plasma membrane"/>
    <property type="evidence" value="ECO:0007669"/>
    <property type="project" value="UniProtKB-SubCell"/>
</dbReference>
<evidence type="ECO:0000256" key="2">
    <source>
        <dbReference type="ARBA" id="ARBA00022448"/>
    </source>
</evidence>
<accession>A0A1C3H3Y6</accession>
<evidence type="ECO:0000256" key="1">
    <source>
        <dbReference type="ARBA" id="ARBA00004651"/>
    </source>
</evidence>
<evidence type="ECO:0000256" key="5">
    <source>
        <dbReference type="ARBA" id="ARBA00022989"/>
    </source>
</evidence>
<dbReference type="PANTHER" id="PTHR23517:SF2">
    <property type="entry name" value="MULTIDRUG RESISTANCE PROTEIN MDTH"/>
    <property type="match status" value="1"/>
</dbReference>
<dbReference type="InterPro" id="IPR050171">
    <property type="entry name" value="MFS_Transporters"/>
</dbReference>
<organism evidence="9 10">
    <name type="scientific">Cardiobacterium hominis</name>
    <dbReference type="NCBI Taxonomy" id="2718"/>
    <lineage>
        <taxon>Bacteria</taxon>
        <taxon>Pseudomonadati</taxon>
        <taxon>Pseudomonadota</taxon>
        <taxon>Gammaproteobacteria</taxon>
        <taxon>Cardiobacteriales</taxon>
        <taxon>Cardiobacteriaceae</taxon>
        <taxon>Cardiobacterium</taxon>
    </lineage>
</organism>
<dbReference type="GO" id="GO:0022857">
    <property type="term" value="F:transmembrane transporter activity"/>
    <property type="evidence" value="ECO:0007669"/>
    <property type="project" value="InterPro"/>
</dbReference>
<evidence type="ECO:0000313" key="10">
    <source>
        <dbReference type="Proteomes" id="UP000190837"/>
    </source>
</evidence>
<dbReference type="RefSeq" id="WP_256860938.1">
    <property type="nucleotide sequence ID" value="NZ_CP171111.1"/>
</dbReference>
<reference evidence="10" key="1">
    <citation type="submission" date="2016-04" db="EMBL/GenBank/DDBJ databases">
        <authorList>
            <person name="Tagini F."/>
        </authorList>
    </citation>
    <scope>NUCLEOTIDE SEQUENCE [LARGE SCALE GENOMIC DNA]</scope>
    <source>
        <strain evidence="10">CHUV0807</strain>
    </source>
</reference>
<keyword evidence="4 7" id="KW-0812">Transmembrane</keyword>
<comment type="subcellular location">
    <subcellularLocation>
        <location evidence="1">Cell membrane</location>
        <topology evidence="1">Multi-pass membrane protein</topology>
    </subcellularLocation>
</comment>
<feature type="transmembrane region" description="Helical" evidence="7">
    <location>
        <begin position="244"/>
        <end position="269"/>
    </location>
</feature>
<dbReference type="EMBL" id="FKLO01000041">
    <property type="protein sequence ID" value="SAM63088.1"/>
    <property type="molecule type" value="Genomic_DNA"/>
</dbReference>
<name>A0A1C3H3Y6_9GAMM</name>
<feature type="transmembrane region" description="Helical" evidence="7">
    <location>
        <begin position="365"/>
        <end position="390"/>
    </location>
</feature>
<feature type="transmembrane region" description="Helical" evidence="7">
    <location>
        <begin position="281"/>
        <end position="299"/>
    </location>
</feature>
<keyword evidence="3" id="KW-1003">Cell membrane</keyword>
<keyword evidence="6 7" id="KW-0472">Membrane</keyword>
<evidence type="ECO:0000256" key="4">
    <source>
        <dbReference type="ARBA" id="ARBA00022692"/>
    </source>
</evidence>
<dbReference type="Pfam" id="PF07690">
    <property type="entry name" value="MFS_1"/>
    <property type="match status" value="1"/>
</dbReference>
<evidence type="ECO:0000256" key="7">
    <source>
        <dbReference type="SAM" id="Phobius"/>
    </source>
</evidence>
<evidence type="ECO:0000313" key="9">
    <source>
        <dbReference type="EMBL" id="SAM63088.1"/>
    </source>
</evidence>
<dbReference type="InterPro" id="IPR020846">
    <property type="entry name" value="MFS_dom"/>
</dbReference>
<protein>
    <submittedName>
        <fullName evidence="9">MFS superfamily export protein YceL</fullName>
    </submittedName>
</protein>
<keyword evidence="2" id="KW-0813">Transport</keyword>
<gene>
    <name evidence="9" type="ORF">CHUV0807_1082</name>
</gene>
<feature type="transmembrane region" description="Helical" evidence="7">
    <location>
        <begin position="136"/>
        <end position="158"/>
    </location>
</feature>
<feature type="transmembrane region" description="Helical" evidence="7">
    <location>
        <begin position="46"/>
        <end position="63"/>
    </location>
</feature>
<feature type="transmembrane region" description="Helical" evidence="7">
    <location>
        <begin position="402"/>
        <end position="423"/>
    </location>
</feature>
<evidence type="ECO:0000259" key="8">
    <source>
        <dbReference type="PROSITE" id="PS50850"/>
    </source>
</evidence>
<evidence type="ECO:0000256" key="3">
    <source>
        <dbReference type="ARBA" id="ARBA00022475"/>
    </source>
</evidence>
<feature type="transmembrane region" description="Helical" evidence="7">
    <location>
        <begin position="306"/>
        <end position="326"/>
    </location>
</feature>
<feature type="transmembrane region" description="Helical" evidence="7">
    <location>
        <begin position="201"/>
        <end position="219"/>
    </location>
</feature>
<dbReference type="SUPFAM" id="SSF103473">
    <property type="entry name" value="MFS general substrate transporter"/>
    <property type="match status" value="1"/>
</dbReference>
<dbReference type="Proteomes" id="UP000190837">
    <property type="component" value="Unassembled WGS sequence"/>
</dbReference>